<dbReference type="HOGENOM" id="CLU_008522_0_0_1"/>
<reference evidence="4 5" key="1">
    <citation type="journal article" date="2007" name="Nature">
        <title>Evolution of genes and genomes on the Drosophila phylogeny.</title>
        <authorList>
            <consortium name="Drosophila 12 Genomes Consortium"/>
            <person name="Clark A.G."/>
            <person name="Eisen M.B."/>
            <person name="Smith D.R."/>
            <person name="Bergman C.M."/>
            <person name="Oliver B."/>
            <person name="Markow T.A."/>
            <person name="Kaufman T.C."/>
            <person name="Kellis M."/>
            <person name="Gelbart W."/>
            <person name="Iyer V.N."/>
            <person name="Pollard D.A."/>
            <person name="Sackton T.B."/>
            <person name="Larracuente A.M."/>
            <person name="Singh N.D."/>
            <person name="Abad J.P."/>
            <person name="Abt D.N."/>
            <person name="Adryan B."/>
            <person name="Aguade M."/>
            <person name="Akashi H."/>
            <person name="Anderson W.W."/>
            <person name="Aquadro C.F."/>
            <person name="Ardell D.H."/>
            <person name="Arguello R."/>
            <person name="Artieri C.G."/>
            <person name="Barbash D.A."/>
            <person name="Barker D."/>
            <person name="Barsanti P."/>
            <person name="Batterham P."/>
            <person name="Batzoglou S."/>
            <person name="Begun D."/>
            <person name="Bhutkar A."/>
            <person name="Blanco E."/>
            <person name="Bosak S.A."/>
            <person name="Bradley R.K."/>
            <person name="Brand A.D."/>
            <person name="Brent M.R."/>
            <person name="Brooks A.N."/>
            <person name="Brown R.H."/>
            <person name="Butlin R.K."/>
            <person name="Caggese C."/>
            <person name="Calvi B.R."/>
            <person name="Bernardo de Carvalho A."/>
            <person name="Caspi A."/>
            <person name="Castrezana S."/>
            <person name="Celniker S.E."/>
            <person name="Chang J.L."/>
            <person name="Chapple C."/>
            <person name="Chatterji S."/>
            <person name="Chinwalla A."/>
            <person name="Civetta A."/>
            <person name="Clifton S.W."/>
            <person name="Comeron J.M."/>
            <person name="Costello J.C."/>
            <person name="Coyne J.A."/>
            <person name="Daub J."/>
            <person name="David R.G."/>
            <person name="Delcher A.L."/>
            <person name="Delehaunty K."/>
            <person name="Do C.B."/>
            <person name="Ebling H."/>
            <person name="Edwards K."/>
            <person name="Eickbush T."/>
            <person name="Evans J.D."/>
            <person name="Filipski A."/>
            <person name="Findeiss S."/>
            <person name="Freyhult E."/>
            <person name="Fulton L."/>
            <person name="Fulton R."/>
            <person name="Garcia A.C."/>
            <person name="Gardiner A."/>
            <person name="Garfield D.A."/>
            <person name="Garvin B.E."/>
            <person name="Gibson G."/>
            <person name="Gilbert D."/>
            <person name="Gnerre S."/>
            <person name="Godfrey J."/>
            <person name="Good R."/>
            <person name="Gotea V."/>
            <person name="Gravely B."/>
            <person name="Greenberg A.J."/>
            <person name="Griffiths-Jones S."/>
            <person name="Gross S."/>
            <person name="Guigo R."/>
            <person name="Gustafson E.A."/>
            <person name="Haerty W."/>
            <person name="Hahn M.W."/>
            <person name="Halligan D.L."/>
            <person name="Halpern A.L."/>
            <person name="Halter G.M."/>
            <person name="Han M.V."/>
            <person name="Heger A."/>
            <person name="Hillier L."/>
            <person name="Hinrichs A.S."/>
            <person name="Holmes I."/>
            <person name="Hoskins R.A."/>
            <person name="Hubisz M.J."/>
            <person name="Hultmark D."/>
            <person name="Huntley M.A."/>
            <person name="Jaffe D.B."/>
            <person name="Jagadeeshan S."/>
            <person name="Jeck W.R."/>
            <person name="Johnson J."/>
            <person name="Jones C.D."/>
            <person name="Jordan W.C."/>
            <person name="Karpen G.H."/>
            <person name="Kataoka E."/>
            <person name="Keightley P.D."/>
            <person name="Kheradpour P."/>
            <person name="Kirkness E.F."/>
            <person name="Koerich L.B."/>
            <person name="Kristiansen K."/>
            <person name="Kudrna D."/>
            <person name="Kulathinal R.J."/>
            <person name="Kumar S."/>
            <person name="Kwok R."/>
            <person name="Lander E."/>
            <person name="Langley C.H."/>
            <person name="Lapoint R."/>
            <person name="Lazzaro B.P."/>
            <person name="Lee S.J."/>
            <person name="Levesque L."/>
            <person name="Li R."/>
            <person name="Lin C.F."/>
            <person name="Lin M.F."/>
            <person name="Lindblad-Toh K."/>
            <person name="Llopart A."/>
            <person name="Long M."/>
            <person name="Low L."/>
            <person name="Lozovsky E."/>
            <person name="Lu J."/>
            <person name="Luo M."/>
            <person name="Machado C.A."/>
            <person name="Makalowski W."/>
            <person name="Marzo M."/>
            <person name="Matsuda M."/>
            <person name="Matzkin L."/>
            <person name="McAllister B."/>
            <person name="McBride C.S."/>
            <person name="McKernan B."/>
            <person name="McKernan K."/>
            <person name="Mendez-Lago M."/>
            <person name="Minx P."/>
            <person name="Mollenhauer M.U."/>
            <person name="Montooth K."/>
            <person name="Mount S.M."/>
            <person name="Mu X."/>
            <person name="Myers E."/>
            <person name="Negre B."/>
            <person name="Newfeld S."/>
            <person name="Nielsen R."/>
            <person name="Noor M.A."/>
            <person name="O'Grady P."/>
            <person name="Pachter L."/>
            <person name="Papaceit M."/>
            <person name="Parisi M.J."/>
            <person name="Parisi M."/>
            <person name="Parts L."/>
            <person name="Pedersen J.S."/>
            <person name="Pesole G."/>
            <person name="Phillippy A.M."/>
            <person name="Ponting C.P."/>
            <person name="Pop M."/>
            <person name="Porcelli D."/>
            <person name="Powell J.R."/>
            <person name="Prohaska S."/>
            <person name="Pruitt K."/>
            <person name="Puig M."/>
            <person name="Quesneville H."/>
            <person name="Ram K.R."/>
            <person name="Rand D."/>
            <person name="Rasmussen M.D."/>
            <person name="Reed L.K."/>
            <person name="Reenan R."/>
            <person name="Reily A."/>
            <person name="Remington K.A."/>
            <person name="Rieger T.T."/>
            <person name="Ritchie M.G."/>
            <person name="Robin C."/>
            <person name="Rogers Y.H."/>
            <person name="Rohde C."/>
            <person name="Rozas J."/>
            <person name="Rubenfield M.J."/>
            <person name="Ruiz A."/>
            <person name="Russo S."/>
            <person name="Salzberg S.L."/>
            <person name="Sanchez-Gracia A."/>
            <person name="Saranga D.J."/>
            <person name="Sato H."/>
            <person name="Schaeffer S.W."/>
            <person name="Schatz M.C."/>
            <person name="Schlenke T."/>
            <person name="Schwartz R."/>
            <person name="Segarra C."/>
            <person name="Singh R.S."/>
            <person name="Sirot L."/>
            <person name="Sirota M."/>
            <person name="Sisneros N.B."/>
            <person name="Smith C.D."/>
            <person name="Smith T.F."/>
            <person name="Spieth J."/>
            <person name="Stage D.E."/>
            <person name="Stark A."/>
            <person name="Stephan W."/>
            <person name="Strausberg R.L."/>
            <person name="Strempel S."/>
            <person name="Sturgill D."/>
            <person name="Sutton G."/>
            <person name="Sutton G.G."/>
            <person name="Tao W."/>
            <person name="Teichmann S."/>
            <person name="Tobari Y.N."/>
            <person name="Tomimura Y."/>
            <person name="Tsolas J.M."/>
            <person name="Valente V.L."/>
            <person name="Venter E."/>
            <person name="Venter J.C."/>
            <person name="Vicario S."/>
            <person name="Vieira F.G."/>
            <person name="Vilella A.J."/>
            <person name="Villasante A."/>
            <person name="Walenz B."/>
            <person name="Wang J."/>
            <person name="Wasserman M."/>
            <person name="Watts T."/>
            <person name="Wilson D."/>
            <person name="Wilson R.K."/>
            <person name="Wing R.A."/>
            <person name="Wolfner M.F."/>
            <person name="Wong A."/>
            <person name="Wong G.K."/>
            <person name="Wu C.I."/>
            <person name="Wu G."/>
            <person name="Yamamoto D."/>
            <person name="Yang H.P."/>
            <person name="Yang S.P."/>
            <person name="Yorke J.A."/>
            <person name="Yoshida K."/>
            <person name="Zdobnov E."/>
            <person name="Zhang P."/>
            <person name="Zhang Y."/>
            <person name="Zimin A.V."/>
            <person name="Baldwin J."/>
            <person name="Abdouelleil A."/>
            <person name="Abdulkadir J."/>
            <person name="Abebe A."/>
            <person name="Abera B."/>
            <person name="Abreu J."/>
            <person name="Acer S.C."/>
            <person name="Aftuck L."/>
            <person name="Alexander A."/>
            <person name="An P."/>
            <person name="Anderson E."/>
            <person name="Anderson S."/>
            <person name="Arachi H."/>
            <person name="Azer M."/>
            <person name="Bachantsang P."/>
            <person name="Barry A."/>
            <person name="Bayul T."/>
            <person name="Berlin A."/>
            <person name="Bessette D."/>
            <person name="Bloom T."/>
            <person name="Blye J."/>
            <person name="Boguslavskiy L."/>
            <person name="Bonnet C."/>
            <person name="Boukhgalter B."/>
            <person name="Bourzgui I."/>
            <person name="Brown A."/>
            <person name="Cahill P."/>
            <person name="Channer S."/>
            <person name="Cheshatsang Y."/>
            <person name="Chuda L."/>
            <person name="Citroen M."/>
            <person name="Collymore A."/>
            <person name="Cooke P."/>
            <person name="Costello M."/>
            <person name="D'Aco K."/>
            <person name="Daza R."/>
            <person name="De Haan G."/>
            <person name="DeGray S."/>
            <person name="DeMaso C."/>
            <person name="Dhargay N."/>
            <person name="Dooley K."/>
            <person name="Dooley E."/>
            <person name="Doricent M."/>
            <person name="Dorje P."/>
            <person name="Dorjee K."/>
            <person name="Dupes A."/>
            <person name="Elong R."/>
            <person name="Falk J."/>
            <person name="Farina A."/>
            <person name="Faro S."/>
            <person name="Ferguson D."/>
            <person name="Fisher S."/>
            <person name="Foley C.D."/>
            <person name="Franke A."/>
            <person name="Friedrich D."/>
            <person name="Gadbois L."/>
            <person name="Gearin G."/>
            <person name="Gearin C.R."/>
            <person name="Giannoukos G."/>
            <person name="Goode T."/>
            <person name="Graham J."/>
            <person name="Grandbois E."/>
            <person name="Grewal S."/>
            <person name="Gyaltsen K."/>
            <person name="Hafez N."/>
            <person name="Hagos B."/>
            <person name="Hall J."/>
            <person name="Henson C."/>
            <person name="Hollinger A."/>
            <person name="Honan T."/>
            <person name="Huard M.D."/>
            <person name="Hughes L."/>
            <person name="Hurhula B."/>
            <person name="Husby M.E."/>
            <person name="Kamat A."/>
            <person name="Kanga B."/>
            <person name="Kashin S."/>
            <person name="Khazanovich D."/>
            <person name="Kisner P."/>
            <person name="Lance K."/>
            <person name="Lara M."/>
            <person name="Lee W."/>
            <person name="Lennon N."/>
            <person name="Letendre F."/>
            <person name="LeVine R."/>
            <person name="Lipovsky A."/>
            <person name="Liu X."/>
            <person name="Liu J."/>
            <person name="Liu S."/>
            <person name="Lokyitsang T."/>
            <person name="Lokyitsang Y."/>
            <person name="Lubonja R."/>
            <person name="Lui A."/>
            <person name="MacDonald P."/>
            <person name="Magnisalis V."/>
            <person name="Maru K."/>
            <person name="Matthews C."/>
            <person name="McCusker W."/>
            <person name="McDonough S."/>
            <person name="Mehta T."/>
            <person name="Meldrim J."/>
            <person name="Meneus L."/>
            <person name="Mihai O."/>
            <person name="Mihalev A."/>
            <person name="Mihova T."/>
            <person name="Mittelman R."/>
            <person name="Mlenga V."/>
            <person name="Montmayeur A."/>
            <person name="Mulrain L."/>
            <person name="Navidi A."/>
            <person name="Naylor J."/>
            <person name="Negash T."/>
            <person name="Nguyen T."/>
            <person name="Nguyen N."/>
            <person name="Nicol R."/>
            <person name="Norbu C."/>
            <person name="Norbu N."/>
            <person name="Novod N."/>
            <person name="O'Neill B."/>
            <person name="Osman S."/>
            <person name="Markiewicz E."/>
            <person name="Oyono O.L."/>
            <person name="Patti C."/>
            <person name="Phunkhang P."/>
            <person name="Pierre F."/>
            <person name="Priest M."/>
            <person name="Raghuraman S."/>
            <person name="Rege F."/>
            <person name="Reyes R."/>
            <person name="Rise C."/>
            <person name="Rogov P."/>
            <person name="Ross K."/>
            <person name="Ryan E."/>
            <person name="Settipalli S."/>
            <person name="Shea T."/>
            <person name="Sherpa N."/>
            <person name="Shi L."/>
            <person name="Shih D."/>
            <person name="Sparrow T."/>
            <person name="Spaulding J."/>
            <person name="Stalker J."/>
            <person name="Stange-Thomann N."/>
            <person name="Stavropoulos S."/>
            <person name="Stone C."/>
            <person name="Strader C."/>
            <person name="Tesfaye S."/>
            <person name="Thomson T."/>
            <person name="Thoulutsang Y."/>
            <person name="Thoulutsang D."/>
            <person name="Topham K."/>
            <person name="Topping I."/>
            <person name="Tsamla T."/>
            <person name="Vassiliev H."/>
            <person name="Vo A."/>
            <person name="Wangchuk T."/>
            <person name="Wangdi T."/>
            <person name="Weiand M."/>
            <person name="Wilkinson J."/>
            <person name="Wilson A."/>
            <person name="Yadav S."/>
            <person name="Young G."/>
            <person name="Yu Q."/>
            <person name="Zembek L."/>
            <person name="Zhong D."/>
            <person name="Zimmer A."/>
            <person name="Zwirko Z."/>
            <person name="Jaffe D.B."/>
            <person name="Alvarez P."/>
            <person name="Brockman W."/>
            <person name="Butler J."/>
            <person name="Chin C."/>
            <person name="Gnerre S."/>
            <person name="Grabherr M."/>
            <person name="Kleber M."/>
            <person name="Mauceli E."/>
            <person name="MacCallum I."/>
        </authorList>
    </citation>
    <scope>NUCLEOTIDE SEQUENCE [LARGE SCALE GENOMIC DNA]</scope>
    <source>
        <strain evidence="5">Tai18E2 / Tucson 14021-0261.01</strain>
    </source>
</reference>
<evidence type="ECO:0000256" key="1">
    <source>
        <dbReference type="SAM" id="MobiDB-lite"/>
    </source>
</evidence>
<dbReference type="KEGG" id="dya:Dyak_GE10052"/>
<protein>
    <submittedName>
        <fullName evidence="4">Uncharacterized protein</fullName>
    </submittedName>
</protein>
<feature type="domain" description="DUF4776" evidence="2">
    <location>
        <begin position="315"/>
        <end position="509"/>
    </location>
</feature>
<dbReference type="eggNOG" id="ENOG502QSI5">
    <property type="taxonomic scope" value="Eukaryota"/>
</dbReference>
<proteinExistence type="predicted"/>
<sequence length="860" mass="97649">MESGQQDDETDFLFDIVVTNVELNKPLKEPDELQAQVKFGGVNVPITSSRINVQDFEANRVTEFTMSPSVLRRTLEDQGMQISARYAGSTLGSNVLLFPDTFIDKIDPKMNDLYFEATIKLMRRVDCVGTISIRLVLIVKCTDLDIIKEPRRSSSRRSSRKSSAVEIPPKKVLTKQSCQGLGKTFNPQDVMFVVGDPDPLLKIPSEPCSELPFEDGDVRLNLDLQRYKSLENRRVVLPDDEHPEENRSIGQLRQLTLHYSRIIGMVSEKINQMNMPSSSVDPPSEKSAPISNTPKEPAEERRIPVPVKDDTENDVSPIRFCPICLCSMSWLPKYAKCPKCNATALPVLEEHHSHQLTADEIVEEQLVQPKPHEESEEIGCDLCQDPIIQTKPLKKKKKPKLGQPVQDSESASDEECPPCRCTCAAGKTCAHCRIRRMCEDVYNGENKHIQEQEEHIKVPSPREDEDFCVITNPINDRPYLCRVLSELKDLYHLHDTKKLLNMQQRCESQTLLPIDSGPSISLRHSPNPFDPHIPGTLSRQTAGHKSCLPETHCVPRRHGWDWPRSCLARKYGWRPGAILRAASQVMRFFLMRKTNRGDQREQDERERCGLPILNICKKDGVIFVTLRALATSDMKQRPITFRIVKSELAVALRQIKRALKDHGFRKCTCHKSLMLCTCRDALEKFELNKALKTECQRRIMEPCPEHLVLTDTSISDLEFNLDVTPPTGTRWPRSKALRNVVNHGTQTQKKGKPSIEPQYPVPDSNYWRAFDCAAGDHYMGTAFGDNLETVFEDGIFGYEGGGQHGKAPGRRDPRVWGKRTGAPMPIGTAPDQIDPYRFTRTVWKSLPKSIVRQMHTNRKL</sequence>
<dbReference type="Proteomes" id="UP000002282">
    <property type="component" value="Chromosome 3R"/>
</dbReference>
<evidence type="ECO:0000259" key="3">
    <source>
        <dbReference type="Pfam" id="PF16032"/>
    </source>
</evidence>
<feature type="domain" description="DUF4776" evidence="2">
    <location>
        <begin position="538"/>
        <end position="773"/>
    </location>
</feature>
<dbReference type="AlphaFoldDB" id="B4PTB4"/>
<dbReference type="OrthoDB" id="7883086at2759"/>
<feature type="domain" description="DUF4788" evidence="3">
    <location>
        <begin position="17"/>
        <end position="265"/>
    </location>
</feature>
<feature type="region of interest" description="Disordered" evidence="1">
    <location>
        <begin position="801"/>
        <end position="828"/>
    </location>
</feature>
<feature type="region of interest" description="Disordered" evidence="1">
    <location>
        <begin position="394"/>
        <end position="414"/>
    </location>
</feature>
<dbReference type="PhylomeDB" id="B4PTB4"/>
<reference evidence="4 5" key="2">
    <citation type="journal article" date="2007" name="PLoS Biol.">
        <title>Principles of genome evolution in the Drosophila melanogaster species group.</title>
        <authorList>
            <person name="Ranz J.M."/>
            <person name="Maurin D."/>
            <person name="Chan Y.S."/>
            <person name="von Grotthuss M."/>
            <person name="Hillier L.W."/>
            <person name="Roote J."/>
            <person name="Ashburner M."/>
            <person name="Bergman C.M."/>
        </authorList>
    </citation>
    <scope>NUCLEOTIDE SEQUENCE [LARGE SCALE GENOMIC DNA]</scope>
    <source>
        <strain evidence="5">Tai18E2 / Tucson 14021-0261.01</strain>
    </source>
</reference>
<evidence type="ECO:0000313" key="5">
    <source>
        <dbReference type="Proteomes" id="UP000002282"/>
    </source>
</evidence>
<dbReference type="PANTHER" id="PTHR39079">
    <property type="entry name" value="FI08034P-RELATED"/>
    <property type="match status" value="1"/>
</dbReference>
<evidence type="ECO:0000313" key="4">
    <source>
        <dbReference type="EMBL" id="EDW97613.1"/>
    </source>
</evidence>
<organism evidence="4 5">
    <name type="scientific">Drosophila yakuba</name>
    <name type="common">Fruit fly</name>
    <dbReference type="NCBI Taxonomy" id="7245"/>
    <lineage>
        <taxon>Eukaryota</taxon>
        <taxon>Metazoa</taxon>
        <taxon>Ecdysozoa</taxon>
        <taxon>Arthropoda</taxon>
        <taxon>Hexapoda</taxon>
        <taxon>Insecta</taxon>
        <taxon>Pterygota</taxon>
        <taxon>Neoptera</taxon>
        <taxon>Endopterygota</taxon>
        <taxon>Diptera</taxon>
        <taxon>Brachycera</taxon>
        <taxon>Muscomorpha</taxon>
        <taxon>Ephydroidea</taxon>
        <taxon>Drosophilidae</taxon>
        <taxon>Drosophila</taxon>
        <taxon>Sophophora</taxon>
    </lineage>
</organism>
<dbReference type="InterPro" id="IPR031949">
    <property type="entry name" value="DUF4776"/>
</dbReference>
<name>B4PTB4_DROYA</name>
<dbReference type="PANTHER" id="PTHR39079:SF1">
    <property type="entry name" value="GH11706P-RELATED"/>
    <property type="match status" value="1"/>
</dbReference>
<accession>B4PTB4</accession>
<evidence type="ECO:0000259" key="2">
    <source>
        <dbReference type="Pfam" id="PF16003"/>
    </source>
</evidence>
<dbReference type="EMBL" id="CM000160">
    <property type="protein sequence ID" value="EDW97613.1"/>
    <property type="molecule type" value="Genomic_DNA"/>
</dbReference>
<feature type="region of interest" description="Disordered" evidence="1">
    <location>
        <begin position="273"/>
        <end position="304"/>
    </location>
</feature>
<dbReference type="Pfam" id="PF16032">
    <property type="entry name" value="DUF4788"/>
    <property type="match status" value="1"/>
</dbReference>
<gene>
    <name evidence="4" type="primary">Dyak\GE10052</name>
    <name evidence="4" type="synonym">dyak_GLEANR_10012</name>
    <name evidence="4" type="synonym">GE10052</name>
    <name evidence="4" type="ORF">Dyak_GE10052</name>
</gene>
<keyword evidence="5" id="KW-1185">Reference proteome</keyword>
<dbReference type="InterPro" id="IPR031992">
    <property type="entry name" value="DUF4788"/>
</dbReference>
<dbReference type="Pfam" id="PF16003">
    <property type="entry name" value="DUF4776"/>
    <property type="match status" value="2"/>
</dbReference>
<dbReference type="OMA" id="RQMHTNR"/>